<evidence type="ECO:0000259" key="4">
    <source>
        <dbReference type="Pfam" id="PF20147"/>
    </source>
</evidence>
<name>A0A9P6IKQ0_9FUNG</name>
<evidence type="ECO:0000313" key="5">
    <source>
        <dbReference type="EMBL" id="KAF9917553.1"/>
    </source>
</evidence>
<accession>A0A9P6IKQ0</accession>
<reference evidence="5" key="1">
    <citation type="journal article" date="2020" name="Fungal Divers.">
        <title>Resolving the Mortierellaceae phylogeny through synthesis of multi-gene phylogenetics and phylogenomics.</title>
        <authorList>
            <person name="Vandepol N."/>
            <person name="Liber J."/>
            <person name="Desiro A."/>
            <person name="Na H."/>
            <person name="Kennedy M."/>
            <person name="Barry K."/>
            <person name="Grigoriev I.V."/>
            <person name="Miller A.N."/>
            <person name="O'Donnell K."/>
            <person name="Stajich J.E."/>
            <person name="Bonito G."/>
        </authorList>
    </citation>
    <scope>NUCLEOTIDE SEQUENCE</scope>
    <source>
        <strain evidence="5">MES-2147</strain>
    </source>
</reference>
<comment type="subcellular location">
    <subcellularLocation>
        <location evidence="1">Host cell</location>
    </subcellularLocation>
    <subcellularLocation>
        <location evidence="2">Secreted</location>
    </subcellularLocation>
</comment>
<dbReference type="GO" id="GO:0043657">
    <property type="term" value="C:host cell"/>
    <property type="evidence" value="ECO:0007669"/>
    <property type="project" value="UniProtKB-SubCell"/>
</dbReference>
<keyword evidence="3" id="KW-0964">Secreted</keyword>
<dbReference type="GO" id="GO:0005576">
    <property type="term" value="C:extracellular region"/>
    <property type="evidence" value="ECO:0007669"/>
    <property type="project" value="UniProtKB-SubCell"/>
</dbReference>
<dbReference type="EMBL" id="JAAAHW010011772">
    <property type="protein sequence ID" value="KAF9917553.1"/>
    <property type="molecule type" value="Genomic_DNA"/>
</dbReference>
<feature type="domain" description="Crinkler effector protein N-terminal" evidence="4">
    <location>
        <begin position="1"/>
        <end position="92"/>
    </location>
</feature>
<sequence length="102" mass="11086">MTIWCVVDGKSTSFPVDIPADGTVGHLKDRIKEKKPNDFADIDADELTLWKVSLPNTATADTLTLGSLPDGSTKNKLDARFLVSNLFPEGQGVNDYIIVKPP</sequence>
<evidence type="ECO:0000256" key="3">
    <source>
        <dbReference type="ARBA" id="ARBA00022525"/>
    </source>
</evidence>
<evidence type="ECO:0000256" key="1">
    <source>
        <dbReference type="ARBA" id="ARBA00004340"/>
    </source>
</evidence>
<dbReference type="AlphaFoldDB" id="A0A9P6IKQ0"/>
<dbReference type="OrthoDB" id="2673191at2759"/>
<dbReference type="Proteomes" id="UP000749646">
    <property type="component" value="Unassembled WGS sequence"/>
</dbReference>
<comment type="caution">
    <text evidence="5">The sequence shown here is derived from an EMBL/GenBank/DDBJ whole genome shotgun (WGS) entry which is preliminary data.</text>
</comment>
<feature type="non-terminal residue" evidence="5">
    <location>
        <position position="102"/>
    </location>
</feature>
<dbReference type="Pfam" id="PF20147">
    <property type="entry name" value="Crinkler"/>
    <property type="match status" value="1"/>
</dbReference>
<evidence type="ECO:0000256" key="2">
    <source>
        <dbReference type="ARBA" id="ARBA00004613"/>
    </source>
</evidence>
<gene>
    <name evidence="5" type="ORF">BGZ65_012839</name>
</gene>
<dbReference type="InterPro" id="IPR045379">
    <property type="entry name" value="Crinkler_N"/>
</dbReference>
<organism evidence="5 6">
    <name type="scientific">Modicella reniformis</name>
    <dbReference type="NCBI Taxonomy" id="1440133"/>
    <lineage>
        <taxon>Eukaryota</taxon>
        <taxon>Fungi</taxon>
        <taxon>Fungi incertae sedis</taxon>
        <taxon>Mucoromycota</taxon>
        <taxon>Mortierellomycotina</taxon>
        <taxon>Mortierellomycetes</taxon>
        <taxon>Mortierellales</taxon>
        <taxon>Mortierellaceae</taxon>
        <taxon>Modicella</taxon>
    </lineage>
</organism>
<evidence type="ECO:0000313" key="6">
    <source>
        <dbReference type="Proteomes" id="UP000749646"/>
    </source>
</evidence>
<protein>
    <recommendedName>
        <fullName evidence="4">Crinkler effector protein N-terminal domain-containing protein</fullName>
    </recommendedName>
</protein>
<keyword evidence="6" id="KW-1185">Reference proteome</keyword>
<proteinExistence type="predicted"/>